<dbReference type="PATRIC" id="fig|1675527.3.peg.2778"/>
<evidence type="ECO:0000256" key="9">
    <source>
        <dbReference type="RuleBase" id="RU363032"/>
    </source>
</evidence>
<gene>
    <name evidence="11" type="ORF">AIOL_002651</name>
</gene>
<dbReference type="AlphaFoldDB" id="A0A0J9E4L2"/>
<organism evidence="11 12">
    <name type="scientific">Candidatus Rhodobacter oscarellae</name>
    <dbReference type="NCBI Taxonomy" id="1675527"/>
    <lineage>
        <taxon>Bacteria</taxon>
        <taxon>Pseudomonadati</taxon>
        <taxon>Pseudomonadota</taxon>
        <taxon>Alphaproteobacteria</taxon>
        <taxon>Rhodobacterales</taxon>
        <taxon>Rhodobacter group</taxon>
        <taxon>Rhodobacter</taxon>
    </lineage>
</organism>
<dbReference type="InterPro" id="IPR025966">
    <property type="entry name" value="OppC_N"/>
</dbReference>
<feature type="domain" description="ABC transmembrane type-1" evidence="10">
    <location>
        <begin position="171"/>
        <end position="367"/>
    </location>
</feature>
<evidence type="ECO:0000256" key="3">
    <source>
        <dbReference type="ARBA" id="ARBA00022475"/>
    </source>
</evidence>
<keyword evidence="7 9" id="KW-1133">Transmembrane helix</keyword>
<evidence type="ECO:0000256" key="2">
    <source>
        <dbReference type="ARBA" id="ARBA00022448"/>
    </source>
</evidence>
<dbReference type="GO" id="GO:0005886">
    <property type="term" value="C:plasma membrane"/>
    <property type="evidence" value="ECO:0007669"/>
    <property type="project" value="UniProtKB-SubCell"/>
</dbReference>
<keyword evidence="6" id="KW-0653">Protein transport</keyword>
<dbReference type="Proteomes" id="UP000037178">
    <property type="component" value="Unassembled WGS sequence"/>
</dbReference>
<evidence type="ECO:0000313" key="11">
    <source>
        <dbReference type="EMBL" id="KMW57686.1"/>
    </source>
</evidence>
<dbReference type="OrthoDB" id="9766870at2"/>
<comment type="caution">
    <text evidence="11">The sequence shown here is derived from an EMBL/GenBank/DDBJ whole genome shotgun (WGS) entry which is preliminary data.</text>
</comment>
<dbReference type="GO" id="GO:0015031">
    <property type="term" value="P:protein transport"/>
    <property type="evidence" value="ECO:0007669"/>
    <property type="project" value="UniProtKB-KW"/>
</dbReference>
<dbReference type="PANTHER" id="PTHR43386:SF1">
    <property type="entry name" value="D,D-DIPEPTIDE TRANSPORT SYSTEM PERMEASE PROTEIN DDPC-RELATED"/>
    <property type="match status" value="1"/>
</dbReference>
<keyword evidence="5" id="KW-0571">Peptide transport</keyword>
<evidence type="ECO:0000313" key="12">
    <source>
        <dbReference type="Proteomes" id="UP000037178"/>
    </source>
</evidence>
<evidence type="ECO:0000259" key="10">
    <source>
        <dbReference type="PROSITE" id="PS50928"/>
    </source>
</evidence>
<keyword evidence="12" id="KW-1185">Reference proteome</keyword>
<dbReference type="SUPFAM" id="SSF161098">
    <property type="entry name" value="MetI-like"/>
    <property type="match status" value="1"/>
</dbReference>
<evidence type="ECO:0000256" key="6">
    <source>
        <dbReference type="ARBA" id="ARBA00022927"/>
    </source>
</evidence>
<dbReference type="EMBL" id="LFTY01000002">
    <property type="protein sequence ID" value="KMW57686.1"/>
    <property type="molecule type" value="Genomic_DNA"/>
</dbReference>
<keyword evidence="4 9" id="KW-0812">Transmembrane</keyword>
<feature type="transmembrane region" description="Helical" evidence="9">
    <location>
        <begin position="346"/>
        <end position="366"/>
    </location>
</feature>
<reference evidence="11 12" key="1">
    <citation type="submission" date="2015-06" db="EMBL/GenBank/DDBJ databases">
        <title>Draft genome sequence of an Alphaproteobacteria species associated to the Mediterranean sponge Oscarella lobularis.</title>
        <authorList>
            <person name="Jourda C."/>
            <person name="Santini S."/>
            <person name="Claverie J.-M."/>
        </authorList>
    </citation>
    <scope>NUCLEOTIDE SEQUENCE [LARGE SCALE GENOMIC DNA]</scope>
    <source>
        <strain evidence="11">IGS</strain>
    </source>
</reference>
<comment type="subcellular location">
    <subcellularLocation>
        <location evidence="1 9">Cell membrane</location>
        <topology evidence="1 9">Multi-pass membrane protein</topology>
    </subcellularLocation>
</comment>
<keyword evidence="2 9" id="KW-0813">Transport</keyword>
<dbReference type="InterPro" id="IPR000515">
    <property type="entry name" value="MetI-like"/>
</dbReference>
<comment type="similarity">
    <text evidence="9">Belongs to the binding-protein-dependent transport system permease family.</text>
</comment>
<feature type="transmembrane region" description="Helical" evidence="9">
    <location>
        <begin position="213"/>
        <end position="234"/>
    </location>
</feature>
<dbReference type="InterPro" id="IPR050366">
    <property type="entry name" value="BP-dependent_transpt_permease"/>
</dbReference>
<keyword evidence="8 9" id="KW-0472">Membrane</keyword>
<dbReference type="PANTHER" id="PTHR43386">
    <property type="entry name" value="OLIGOPEPTIDE TRANSPORT SYSTEM PERMEASE PROTEIN APPC"/>
    <property type="match status" value="1"/>
</dbReference>
<dbReference type="PROSITE" id="PS50928">
    <property type="entry name" value="ABC_TM1"/>
    <property type="match status" value="1"/>
</dbReference>
<keyword evidence="3" id="KW-1003">Cell membrane</keyword>
<feature type="transmembrane region" description="Helical" evidence="9">
    <location>
        <begin position="175"/>
        <end position="201"/>
    </location>
</feature>
<dbReference type="GO" id="GO:0015833">
    <property type="term" value="P:peptide transport"/>
    <property type="evidence" value="ECO:0007669"/>
    <property type="project" value="UniProtKB-KW"/>
</dbReference>
<sequence>MSDMTDQASQASIDQRRKEAYFTASQRQLIWARFKKQRAAMVAATILMALVLMGVFAPFLSPYDPTIKGRDKDYTNGAPQIPQFCDHNGCSMRPFIYGVKRERSIQTNFRWVTSIDTEDRRYVQWFVRGDDYRLFGIKGNIHLFGVDKGFIHLFGTDDTGKDIFSRTLHAIYTSLAVGTLGVLISFVLALIIGGVAGYYGGWIDGVIQMITDAFRTIPIIPLFMAIAAFIPDTWSSETRFFFISIIIGFINWPTLARRVRTHLLVERTQEYVLAAQLCGAGPGHIIRRHLLPSFTSYIIVDLVISFPYIVLSETALSFIGLGLKDPVNSLGVLLQNTTSADVLLNYQWYFIPVFFFIALVMAFVFVGDGLRDAADPYGGQKK</sequence>
<dbReference type="STRING" id="1675527.AIOL_002651"/>
<evidence type="ECO:0000256" key="5">
    <source>
        <dbReference type="ARBA" id="ARBA00022856"/>
    </source>
</evidence>
<dbReference type="Pfam" id="PF00528">
    <property type="entry name" value="BPD_transp_1"/>
    <property type="match status" value="1"/>
</dbReference>
<evidence type="ECO:0000256" key="8">
    <source>
        <dbReference type="ARBA" id="ARBA00023136"/>
    </source>
</evidence>
<feature type="transmembrane region" description="Helical" evidence="9">
    <location>
        <begin position="39"/>
        <end position="60"/>
    </location>
</feature>
<feature type="transmembrane region" description="Helical" evidence="9">
    <location>
        <begin position="240"/>
        <end position="259"/>
    </location>
</feature>
<name>A0A0J9E4L2_9RHOB</name>
<accession>A0A0J9E4L2</accession>
<feature type="transmembrane region" description="Helical" evidence="9">
    <location>
        <begin position="297"/>
        <end position="323"/>
    </location>
</feature>
<evidence type="ECO:0000256" key="4">
    <source>
        <dbReference type="ARBA" id="ARBA00022692"/>
    </source>
</evidence>
<dbReference type="InterPro" id="IPR035906">
    <property type="entry name" value="MetI-like_sf"/>
</dbReference>
<dbReference type="RefSeq" id="WP_049643386.1">
    <property type="nucleotide sequence ID" value="NZ_LFTY01000002.1"/>
</dbReference>
<dbReference type="CDD" id="cd06261">
    <property type="entry name" value="TM_PBP2"/>
    <property type="match status" value="1"/>
</dbReference>
<evidence type="ECO:0000256" key="7">
    <source>
        <dbReference type="ARBA" id="ARBA00022989"/>
    </source>
</evidence>
<dbReference type="Pfam" id="PF12911">
    <property type="entry name" value="OppC_N"/>
    <property type="match status" value="1"/>
</dbReference>
<evidence type="ECO:0000256" key="1">
    <source>
        <dbReference type="ARBA" id="ARBA00004651"/>
    </source>
</evidence>
<proteinExistence type="inferred from homology"/>
<protein>
    <submittedName>
        <fullName evidence="11">Oligopeptide transport system permease protein OppC</fullName>
    </submittedName>
</protein>
<dbReference type="GO" id="GO:0055085">
    <property type="term" value="P:transmembrane transport"/>
    <property type="evidence" value="ECO:0007669"/>
    <property type="project" value="InterPro"/>
</dbReference>
<dbReference type="Gene3D" id="1.10.3720.10">
    <property type="entry name" value="MetI-like"/>
    <property type="match status" value="1"/>
</dbReference>